<comment type="caution">
    <text evidence="2">The sequence shown here is derived from an EMBL/GenBank/DDBJ whole genome shotgun (WGS) entry which is preliminary data.</text>
</comment>
<name>A0A940SYL4_9ENTE</name>
<feature type="domain" description="HTH cro/C1-type" evidence="1">
    <location>
        <begin position="7"/>
        <end position="60"/>
    </location>
</feature>
<dbReference type="InterPro" id="IPR011990">
    <property type="entry name" value="TPR-like_helical_dom_sf"/>
</dbReference>
<proteinExistence type="predicted"/>
<dbReference type="SMART" id="SM00530">
    <property type="entry name" value="HTH_XRE"/>
    <property type="match status" value="1"/>
</dbReference>
<organism evidence="2 3">
    <name type="scientific">Vagococcus allomyrinae</name>
    <dbReference type="NCBI Taxonomy" id="2794353"/>
    <lineage>
        <taxon>Bacteria</taxon>
        <taxon>Bacillati</taxon>
        <taxon>Bacillota</taxon>
        <taxon>Bacilli</taxon>
        <taxon>Lactobacillales</taxon>
        <taxon>Enterococcaceae</taxon>
        <taxon>Vagococcus</taxon>
    </lineage>
</organism>
<dbReference type="RefSeq" id="WP_209533154.1">
    <property type="nucleotide sequence ID" value="NZ_JAEEGA010000034.1"/>
</dbReference>
<dbReference type="PANTHER" id="PTHR37038">
    <property type="entry name" value="TRANSCRIPTIONAL REGULATOR-RELATED"/>
    <property type="match status" value="1"/>
</dbReference>
<evidence type="ECO:0000259" key="1">
    <source>
        <dbReference type="PROSITE" id="PS50943"/>
    </source>
</evidence>
<dbReference type="NCBIfam" id="TIGR01716">
    <property type="entry name" value="RGG_Cterm"/>
    <property type="match status" value="1"/>
</dbReference>
<dbReference type="SUPFAM" id="SSF47413">
    <property type="entry name" value="lambda repressor-like DNA-binding domains"/>
    <property type="match status" value="1"/>
</dbReference>
<evidence type="ECO:0000313" key="2">
    <source>
        <dbReference type="EMBL" id="MBP1044591.1"/>
    </source>
</evidence>
<dbReference type="InterPro" id="IPR001387">
    <property type="entry name" value="Cro/C1-type_HTH"/>
</dbReference>
<dbReference type="Gene3D" id="1.25.40.10">
    <property type="entry name" value="Tetratricopeptide repeat domain"/>
    <property type="match status" value="1"/>
</dbReference>
<dbReference type="Proteomes" id="UP000674938">
    <property type="component" value="Unassembled WGS sequence"/>
</dbReference>
<dbReference type="EMBL" id="JAEEGA010000034">
    <property type="protein sequence ID" value="MBP1044591.1"/>
    <property type="molecule type" value="Genomic_DNA"/>
</dbReference>
<dbReference type="PANTHER" id="PTHR37038:SF12">
    <property type="entry name" value="TRANSCRIPTIONAL REGULATOR"/>
    <property type="match status" value="1"/>
</dbReference>
<dbReference type="InterPro" id="IPR053163">
    <property type="entry name" value="HTH-type_regulator_Rgg"/>
</dbReference>
<dbReference type="GO" id="GO:0003677">
    <property type="term" value="F:DNA binding"/>
    <property type="evidence" value="ECO:0007669"/>
    <property type="project" value="InterPro"/>
</dbReference>
<protein>
    <submittedName>
        <fullName evidence="2">Helix-turn-helix domain-containing protein</fullName>
    </submittedName>
</protein>
<keyword evidence="3" id="KW-1185">Reference proteome</keyword>
<gene>
    <name evidence="2" type="ORF">I6N95_26630</name>
</gene>
<dbReference type="AlphaFoldDB" id="A0A940SYL4"/>
<evidence type="ECO:0000313" key="3">
    <source>
        <dbReference type="Proteomes" id="UP000674938"/>
    </source>
</evidence>
<reference evidence="2" key="1">
    <citation type="submission" date="2020-12" db="EMBL/GenBank/DDBJ databases">
        <title>Vagococcus allomyrinae sp. nov. and Enterococcus lavae sp. nov., isolated from the larvae of Allomyrina dichotoma.</title>
        <authorList>
            <person name="Lee S.D."/>
        </authorList>
    </citation>
    <scope>NUCLEOTIDE SEQUENCE</scope>
    <source>
        <strain evidence="2">BWB3-3</strain>
    </source>
</reference>
<dbReference type="InterPro" id="IPR010057">
    <property type="entry name" value="Transcription_activator_Rgg_C"/>
</dbReference>
<dbReference type="CDD" id="cd00093">
    <property type="entry name" value="HTH_XRE"/>
    <property type="match status" value="1"/>
</dbReference>
<dbReference type="PROSITE" id="PS50943">
    <property type="entry name" value="HTH_CROC1"/>
    <property type="match status" value="1"/>
</dbReference>
<accession>A0A940SYL4</accession>
<dbReference type="Pfam" id="PF01381">
    <property type="entry name" value="HTH_3"/>
    <property type="match status" value="1"/>
</dbReference>
<dbReference type="Pfam" id="PF21259">
    <property type="entry name" value="Rgg_C"/>
    <property type="match status" value="1"/>
</dbReference>
<dbReference type="InterPro" id="IPR010982">
    <property type="entry name" value="Lambda_DNA-bd_dom_sf"/>
</dbReference>
<sequence>MCYGEYFRILRNEKRMTILDVSKDIISVGQLSKFERGVNEITISKFIKLLDRINITLEEFDLLCNNYEHSNLHQLVKDIRKSYTNRDTEELLRISMEELSKWETTGNVNNRYNHIMLSIMNDELNDRHTTEDSDIELLTDYLFSIDDWTYYEIVLFGNSISAIPIQTVILLSDEIFHKTKFFQSNNKHRQMVIHVLLNANLICLMNDEIEKSYQFQQEIDNLINSETYLYEKNLLMYSEGLYLLKTNQIAEGTKKVNKALDICRELKSYKLADSYATYFDEIMASLVKPT</sequence>